<evidence type="ECO:0000313" key="1">
    <source>
        <dbReference type="EMBL" id="PJG53698.1"/>
    </source>
</evidence>
<dbReference type="Proteomes" id="UP000231194">
    <property type="component" value="Unassembled WGS sequence"/>
</dbReference>
<comment type="caution">
    <text evidence="1">The sequence shown here is derived from an EMBL/GenBank/DDBJ whole genome shotgun (WGS) entry which is preliminary data.</text>
</comment>
<evidence type="ECO:0000313" key="2">
    <source>
        <dbReference type="Proteomes" id="UP000231194"/>
    </source>
</evidence>
<name>A0A2M8R7B8_9BRAD</name>
<organism evidence="1 2">
    <name type="scientific">Bradyrhizobium forestalis</name>
    <dbReference type="NCBI Taxonomy" id="1419263"/>
    <lineage>
        <taxon>Bacteria</taxon>
        <taxon>Pseudomonadati</taxon>
        <taxon>Pseudomonadota</taxon>
        <taxon>Alphaproteobacteria</taxon>
        <taxon>Hyphomicrobiales</taxon>
        <taxon>Nitrobacteraceae</taxon>
        <taxon>Bradyrhizobium</taxon>
    </lineage>
</organism>
<keyword evidence="2" id="KW-1185">Reference proteome</keyword>
<accession>A0A2M8R7B8</accession>
<dbReference type="RefSeq" id="WP_100233314.1">
    <property type="nucleotide sequence ID" value="NZ_PGVG01000014.1"/>
</dbReference>
<sequence length="61" mass="6873">MSGPAVMENVRRYRAIASLCRQSAAFRPIQRDSLLAQAAEWEERAIAEIERYFSCSAARPA</sequence>
<proteinExistence type="predicted"/>
<reference evidence="1 2" key="1">
    <citation type="submission" date="2017-11" db="EMBL/GenBank/DDBJ databases">
        <title>Bradyrhizobium forestalis sp. nov., an efficient nitrogen-fixing bacterium isolated from nodules of forest legume species in the Amazon.</title>
        <authorList>
            <person name="Costa E.M."/>
            <person name="Guimaraes A."/>
            <person name="Carvalho T.S."/>
            <person name="Rodrigues T.L."/>
            <person name="Ribeiro P.R.A."/>
            <person name="Lebbe L."/>
            <person name="Willems A."/>
            <person name="Moreira F.M.S."/>
        </authorList>
    </citation>
    <scope>NUCLEOTIDE SEQUENCE [LARGE SCALE GENOMIC DNA]</scope>
    <source>
        <strain evidence="1 2">INPA54B</strain>
    </source>
</reference>
<dbReference type="AlphaFoldDB" id="A0A2M8R7B8"/>
<gene>
    <name evidence="1" type="ORF">CVM73_18250</name>
</gene>
<protein>
    <submittedName>
        <fullName evidence="1">Uncharacterized protein</fullName>
    </submittedName>
</protein>
<dbReference type="EMBL" id="PGVG01000014">
    <property type="protein sequence ID" value="PJG53698.1"/>
    <property type="molecule type" value="Genomic_DNA"/>
</dbReference>